<feature type="compositionally biased region" description="Polar residues" evidence="5">
    <location>
        <begin position="610"/>
        <end position="621"/>
    </location>
</feature>
<dbReference type="InterPro" id="IPR019354">
    <property type="entry name" value="SMG8-like"/>
</dbReference>
<reference evidence="7" key="1">
    <citation type="submission" date="2025-08" db="UniProtKB">
        <authorList>
            <consortium name="RefSeq"/>
        </authorList>
    </citation>
    <scope>IDENTIFICATION</scope>
</reference>
<evidence type="ECO:0000256" key="5">
    <source>
        <dbReference type="SAM" id="MobiDB-lite"/>
    </source>
</evidence>
<dbReference type="RefSeq" id="XP_012940822.2">
    <property type="nucleotide sequence ID" value="XM_013085368.2"/>
</dbReference>
<comment type="function">
    <text evidence="4">Involved in nonsense-mediated decay (NMD) of mRNAs containing premature stop codons.</text>
</comment>
<sequence>MASNLHQLQDIFRLPVELPDGELLRDTPENKTNICIVAVIGKGRLNPFSSKATPLNPLIDRDVFHGTEGYLKEKIIEGSVECFYDADSKVMYAHLVSHYDVSVLVQQCQQLDHVDNSKNLYTVLQEEELRHAQHLLMLFSLSHIVLLCHPGGAFDLAYLKLFHTIDSIRLKLQGSLYEVLSSVPGVSKDWSEFGRVCTPRVLFLFETPSIDVQPEDGDAGSSKSNKKYPPMKKLQMYMEDVIYRILRRARAITNVSNNSLFSVPANMEFVYILCKRSEVSDPVDFQTQQLKQRCFPSNEENAPVSQKPRPYSASRRKLSAGIPNPLPLSAPSSLVAPSSHATAQGKLQQTSKLSATGLRWSQEQGLKEFLWQHIEMVFSKSINDNVGRHGVEPVFVLPTLSTWLLAANAMQKYFFGPDQSTDVHSVVSSLTSMLDISLRFSEARCKKVMPLAEGAYQQDLPPFYITAYHLNKLSKAKRVFSQYARGPATEGHLKELEKLCTDYWKAGRQQCEVLSLTGNLCNSKVHRLPLEDLETSGELQLSVSEHVSQLKTKAACNCGRMQMEKDDPFTHKFANYDFYQLLEAKCCGCLEHIPLPVFMPTTPDARAATVSVTPSSFSPGSQEQQQQQQQTVDSGGKDGGEKGDVFSTLSELSLALSLGQTGAGELDQKVNLLDGDREVTQPAQQERESTLSPHTAERAALASTAEVKPAPVRQHSTTEYLPYMMHSKAPHGLLPTFPSFSLCRLGAASFYSHMIGLELPGFLPGGNFLLPWDIAVKNEQEKWPTVSETFAGGKKRMQRKPVKAPSEGGDTMSTVRVYLGMEYECPRGHRFFCSGPDKVIKVSTNSIVKDNASRLVHVDMPLYTLCQCKQPKGCMSQMMRVYVVTPRDIPSCPSVRVLIQPSVQPQPHPCPEFHPGLDSPIELPHDGVWVLRLPHMYQDENCVYLMPNDPQQLHACHVPKGMFDYRIL</sequence>
<feature type="region of interest" description="Disordered" evidence="5">
    <location>
        <begin position="680"/>
        <end position="713"/>
    </location>
</feature>
<name>A0ABM1A4S0_APLCA</name>
<keyword evidence="2 4" id="KW-0866">Nonsense-mediated mRNA decay</keyword>
<feature type="region of interest" description="Disordered" evidence="5">
    <location>
        <begin position="609"/>
        <end position="644"/>
    </location>
</feature>
<evidence type="ECO:0000256" key="4">
    <source>
        <dbReference type="RuleBase" id="RU367133"/>
    </source>
</evidence>
<accession>A0ABM1A4S0</accession>
<proteinExistence type="inferred from homology"/>
<gene>
    <name evidence="7" type="primary">LOC101846014</name>
</gene>
<evidence type="ECO:0000256" key="3">
    <source>
        <dbReference type="ARBA" id="ARBA00029509"/>
    </source>
</evidence>
<dbReference type="PANTHER" id="PTHR13091">
    <property type="entry name" value="AMPLIFIED IN BREAST CANCER 2-RELATED"/>
    <property type="match status" value="1"/>
</dbReference>
<feature type="compositionally biased region" description="Basic and acidic residues" evidence="5">
    <location>
        <begin position="635"/>
        <end position="644"/>
    </location>
</feature>
<dbReference type="PANTHER" id="PTHR13091:SF0">
    <property type="entry name" value="NONSENSE-MEDIATED MRNA DECAY FACTOR SMG8"/>
    <property type="match status" value="1"/>
</dbReference>
<dbReference type="Proteomes" id="UP000694888">
    <property type="component" value="Unplaced"/>
</dbReference>
<evidence type="ECO:0000256" key="2">
    <source>
        <dbReference type="ARBA" id="ARBA00023161"/>
    </source>
</evidence>
<evidence type="ECO:0000313" key="7">
    <source>
        <dbReference type="RefSeq" id="XP_012940822.2"/>
    </source>
</evidence>
<feature type="compositionally biased region" description="Basic and acidic residues" evidence="5">
    <location>
        <begin position="680"/>
        <end position="689"/>
    </location>
</feature>
<feature type="region of interest" description="Disordered" evidence="5">
    <location>
        <begin position="294"/>
        <end position="318"/>
    </location>
</feature>
<evidence type="ECO:0000313" key="6">
    <source>
        <dbReference type="Proteomes" id="UP000694888"/>
    </source>
</evidence>
<dbReference type="Pfam" id="PF10220">
    <property type="entry name" value="Smg8_Smg9"/>
    <property type="match status" value="1"/>
</dbReference>
<organism evidence="6 7">
    <name type="scientific">Aplysia californica</name>
    <name type="common">California sea hare</name>
    <dbReference type="NCBI Taxonomy" id="6500"/>
    <lineage>
        <taxon>Eukaryota</taxon>
        <taxon>Metazoa</taxon>
        <taxon>Spiralia</taxon>
        <taxon>Lophotrochozoa</taxon>
        <taxon>Mollusca</taxon>
        <taxon>Gastropoda</taxon>
        <taxon>Heterobranchia</taxon>
        <taxon>Euthyneura</taxon>
        <taxon>Tectipleura</taxon>
        <taxon>Aplysiida</taxon>
        <taxon>Aplysioidea</taxon>
        <taxon>Aplysiidae</taxon>
        <taxon>Aplysia</taxon>
    </lineage>
</organism>
<protein>
    <recommendedName>
        <fullName evidence="3 4">Nonsense-mediated mRNA decay factor SMG8</fullName>
    </recommendedName>
</protein>
<comment type="similarity">
    <text evidence="1 4">Belongs to the SMG8 family.</text>
</comment>
<dbReference type="GeneID" id="101846014"/>
<evidence type="ECO:0000256" key="1">
    <source>
        <dbReference type="ARBA" id="ARBA00006443"/>
    </source>
</evidence>
<keyword evidence="6" id="KW-1185">Reference proteome</keyword>